<organism evidence="1 2">
    <name type="scientific">Haemophilus influenzae</name>
    <dbReference type="NCBI Taxonomy" id="727"/>
    <lineage>
        <taxon>Bacteria</taxon>
        <taxon>Pseudomonadati</taxon>
        <taxon>Pseudomonadota</taxon>
        <taxon>Gammaproteobacteria</taxon>
        <taxon>Pasteurellales</taxon>
        <taxon>Pasteurellaceae</taxon>
        <taxon>Haemophilus</taxon>
    </lineage>
</organism>
<proteinExistence type="predicted"/>
<name>A0A2S9RSV6_HAEIF</name>
<comment type="caution">
    <text evidence="1">The sequence shown here is derived from an EMBL/GenBank/DDBJ whole genome shotgun (WGS) entry which is preliminary data.</text>
</comment>
<reference evidence="1 2" key="1">
    <citation type="submission" date="2017-04" db="EMBL/GenBank/DDBJ databases">
        <title>Haemophilus influenzae in COPD genome sequencing project.</title>
        <authorList>
            <person name="Murphy T.F."/>
            <person name="Kong Y."/>
            <person name="Nadendla S."/>
            <person name="Tettelin H."/>
            <person name="Pettigrew M."/>
        </authorList>
    </citation>
    <scope>NUCLEOTIDE SEQUENCE [LARGE SCALE GENOMIC DNA]</scope>
    <source>
        <strain evidence="1 2">56P127H1</strain>
    </source>
</reference>
<sequence length="122" mass="14188">MKIILLIISVFLISGCLYSFEGECVRPIIQVVSSNCYKKGEVFSSIAHYQKPYSIGKTDQQQRWKDAVSCGSKYGDQELYYINKTGKYEEFQSCMERKGYKRFWPAECGYKNSKWDKGICNE</sequence>
<dbReference type="EMBL" id="NEBY01000016">
    <property type="protein sequence ID" value="PRJ68065.1"/>
    <property type="molecule type" value="Genomic_DNA"/>
</dbReference>
<gene>
    <name evidence="1" type="ORF">BV102_00567</name>
</gene>
<dbReference type="PROSITE" id="PS51257">
    <property type="entry name" value="PROKAR_LIPOPROTEIN"/>
    <property type="match status" value="1"/>
</dbReference>
<protein>
    <submittedName>
        <fullName evidence="1">Uncharacterized protein</fullName>
    </submittedName>
</protein>
<dbReference type="AlphaFoldDB" id="A0A2S9RSV6"/>
<dbReference type="Proteomes" id="UP000238532">
    <property type="component" value="Unassembled WGS sequence"/>
</dbReference>
<evidence type="ECO:0000313" key="1">
    <source>
        <dbReference type="EMBL" id="PRJ68065.1"/>
    </source>
</evidence>
<evidence type="ECO:0000313" key="2">
    <source>
        <dbReference type="Proteomes" id="UP000238532"/>
    </source>
</evidence>
<dbReference type="RefSeq" id="WP_105875308.1">
    <property type="nucleotide sequence ID" value="NZ_CP135761.1"/>
</dbReference>
<accession>A0A2S9RSV6</accession>